<dbReference type="EMBL" id="VOKX01000030">
    <property type="protein sequence ID" value="KAB7844070.1"/>
    <property type="molecule type" value="Genomic_DNA"/>
</dbReference>
<keyword evidence="3 7" id="KW-1133">Transmembrane helix</keyword>
<keyword evidence="5" id="KW-0046">Antibiotic resistance</keyword>
<feature type="transmembrane region" description="Helical" evidence="7">
    <location>
        <begin position="114"/>
        <end position="136"/>
    </location>
</feature>
<dbReference type="RefSeq" id="WP_004947384.1">
    <property type="nucleotide sequence ID" value="NZ_VOKX01000030.1"/>
</dbReference>
<evidence type="ECO:0000259" key="8">
    <source>
        <dbReference type="PROSITE" id="PS50850"/>
    </source>
</evidence>
<dbReference type="PROSITE" id="PS00216">
    <property type="entry name" value="SUGAR_TRANSPORT_1"/>
    <property type="match status" value="1"/>
</dbReference>
<protein>
    <submittedName>
        <fullName evidence="9">MFS transporter</fullName>
    </submittedName>
</protein>
<feature type="compositionally biased region" description="Basic and acidic residues" evidence="6">
    <location>
        <begin position="1"/>
        <end position="10"/>
    </location>
</feature>
<dbReference type="InterPro" id="IPR036259">
    <property type="entry name" value="MFS_trans_sf"/>
</dbReference>
<organism evidence="9 10">
    <name type="scientific">Streptomyces mobaraensis</name>
    <name type="common">Streptoverticillium mobaraense</name>
    <dbReference type="NCBI Taxonomy" id="35621"/>
    <lineage>
        <taxon>Bacteria</taxon>
        <taxon>Bacillati</taxon>
        <taxon>Actinomycetota</taxon>
        <taxon>Actinomycetes</taxon>
        <taxon>Kitasatosporales</taxon>
        <taxon>Streptomycetaceae</taxon>
        <taxon>Streptomyces</taxon>
    </lineage>
</organism>
<evidence type="ECO:0000256" key="4">
    <source>
        <dbReference type="ARBA" id="ARBA00023136"/>
    </source>
</evidence>
<feature type="transmembrane region" description="Helical" evidence="7">
    <location>
        <begin position="339"/>
        <end position="357"/>
    </location>
</feature>
<dbReference type="OrthoDB" id="7375466at2"/>
<evidence type="ECO:0000256" key="2">
    <source>
        <dbReference type="ARBA" id="ARBA00022692"/>
    </source>
</evidence>
<dbReference type="InterPro" id="IPR020846">
    <property type="entry name" value="MFS_dom"/>
</dbReference>
<keyword evidence="4 7" id="KW-0472">Membrane</keyword>
<feature type="transmembrane region" description="Helical" evidence="7">
    <location>
        <begin position="142"/>
        <end position="160"/>
    </location>
</feature>
<dbReference type="Gene3D" id="1.20.1250.20">
    <property type="entry name" value="MFS general substrate transporter like domains"/>
    <property type="match status" value="1"/>
</dbReference>
<feature type="transmembrane region" description="Helical" evidence="7">
    <location>
        <begin position="463"/>
        <end position="482"/>
    </location>
</feature>
<feature type="compositionally biased region" description="Low complexity" evidence="6">
    <location>
        <begin position="14"/>
        <end position="24"/>
    </location>
</feature>
<evidence type="ECO:0000256" key="6">
    <source>
        <dbReference type="SAM" id="MobiDB-lite"/>
    </source>
</evidence>
<proteinExistence type="predicted"/>
<feature type="compositionally biased region" description="Basic and acidic residues" evidence="6">
    <location>
        <begin position="25"/>
        <end position="38"/>
    </location>
</feature>
<evidence type="ECO:0000256" key="7">
    <source>
        <dbReference type="SAM" id="Phobius"/>
    </source>
</evidence>
<comment type="caution">
    <text evidence="9">The sequence shown here is derived from an EMBL/GenBank/DDBJ whole genome shotgun (WGS) entry which is preliminary data.</text>
</comment>
<feature type="domain" description="Major facilitator superfamily (MFS) profile" evidence="8">
    <location>
        <begin position="46"/>
        <end position="486"/>
    </location>
</feature>
<feature type="transmembrane region" description="Helical" evidence="7">
    <location>
        <begin position="299"/>
        <end position="319"/>
    </location>
</feature>
<gene>
    <name evidence="9" type="ORF">FRZ00_16290</name>
</gene>
<dbReference type="PROSITE" id="PS50850">
    <property type="entry name" value="MFS"/>
    <property type="match status" value="1"/>
</dbReference>
<evidence type="ECO:0000313" key="10">
    <source>
        <dbReference type="Proteomes" id="UP000327000"/>
    </source>
</evidence>
<sequence>MKSLPEHVKSLDPPSAARSAAHSAAHSESRPEDHSEPRADPRRWLVLAVASAAQFLAVLDVSAINVAFPVIGEDFSSASAAGLSWVLNAYTIVLAALLIPAGRLADVLGRRRSFLIGLTVFGLASVGCGLAPGLGWLVAARVAQGVGAAVLVPTSLSLALPAFPAAERATAVGVWTAISAVAASAGPVLGGLLAASDWRWVFLINVPVVLAALAAGVRLLPRPAPAARRSWDPPGTLLVFVAVGALTTAVVEAGDWGRTSPATLGVLAAGIVATGLGVRHVRRVPEPVVDPALFRTRGFTAATLGLFCYFLAYSAMLLAASVLCSDIWGWSVQRSGLALAPWPGTVLVVSSLAGRVVRAIGERGAATLGALCFTAAPLWWLTSVNGEPRYAAAVLPGLVLAGVGTALCQSVMFAAAGRLPEDRISLGSGVLMVSRQGATALGVAVLVALGGGAHRLGLGTLRAGWVFAAVTAALALVACLTFPRREPSARASGV</sequence>
<evidence type="ECO:0000256" key="1">
    <source>
        <dbReference type="ARBA" id="ARBA00004651"/>
    </source>
</evidence>
<dbReference type="Gene3D" id="1.20.1720.10">
    <property type="entry name" value="Multidrug resistance protein D"/>
    <property type="match status" value="1"/>
</dbReference>
<dbReference type="Proteomes" id="UP000327000">
    <property type="component" value="Unassembled WGS sequence"/>
</dbReference>
<dbReference type="CDD" id="cd17321">
    <property type="entry name" value="MFS_MMR_MDR_like"/>
    <property type="match status" value="1"/>
</dbReference>
<dbReference type="InterPro" id="IPR011701">
    <property type="entry name" value="MFS"/>
</dbReference>
<feature type="transmembrane region" description="Helical" evidence="7">
    <location>
        <begin position="233"/>
        <end position="254"/>
    </location>
</feature>
<feature type="transmembrane region" description="Helical" evidence="7">
    <location>
        <begin position="172"/>
        <end position="194"/>
    </location>
</feature>
<feature type="transmembrane region" description="Helical" evidence="7">
    <location>
        <begin position="364"/>
        <end position="381"/>
    </location>
</feature>
<dbReference type="PANTHER" id="PTHR42718">
    <property type="entry name" value="MAJOR FACILITATOR SUPERFAMILY MULTIDRUG TRANSPORTER MFSC"/>
    <property type="match status" value="1"/>
</dbReference>
<dbReference type="GO" id="GO:0046677">
    <property type="term" value="P:response to antibiotic"/>
    <property type="evidence" value="ECO:0007669"/>
    <property type="project" value="UniProtKB-KW"/>
</dbReference>
<dbReference type="InterPro" id="IPR005829">
    <property type="entry name" value="Sugar_transporter_CS"/>
</dbReference>
<reference evidence="9 10" key="1">
    <citation type="journal article" date="2019" name="Microb. Cell Fact.">
        <title>Exploring novel herbicidin analogues by transcriptional regulator overexpression and MS/MS molecular networking.</title>
        <authorList>
            <person name="Shi Y."/>
            <person name="Gu R."/>
            <person name="Li Y."/>
            <person name="Wang X."/>
            <person name="Ren W."/>
            <person name="Li X."/>
            <person name="Wang L."/>
            <person name="Xie Y."/>
            <person name="Hong B."/>
        </authorList>
    </citation>
    <scope>NUCLEOTIDE SEQUENCE [LARGE SCALE GENOMIC DNA]</scope>
    <source>
        <strain evidence="9 10">US-43</strain>
    </source>
</reference>
<feature type="transmembrane region" description="Helical" evidence="7">
    <location>
        <begin position="83"/>
        <end position="102"/>
    </location>
</feature>
<keyword evidence="2 7" id="KW-0812">Transmembrane</keyword>
<dbReference type="GO" id="GO:0005886">
    <property type="term" value="C:plasma membrane"/>
    <property type="evidence" value="ECO:0007669"/>
    <property type="project" value="UniProtKB-SubCell"/>
</dbReference>
<keyword evidence="10" id="KW-1185">Reference proteome</keyword>
<feature type="region of interest" description="Disordered" evidence="6">
    <location>
        <begin position="1"/>
        <end position="38"/>
    </location>
</feature>
<dbReference type="PANTHER" id="PTHR42718:SF48">
    <property type="entry name" value="CONSERVED TWO-DOMAIN MEMBRANE PROTEIN-RELATED"/>
    <property type="match status" value="1"/>
</dbReference>
<dbReference type="SUPFAM" id="SSF103473">
    <property type="entry name" value="MFS general substrate transporter"/>
    <property type="match status" value="1"/>
</dbReference>
<evidence type="ECO:0000313" key="9">
    <source>
        <dbReference type="EMBL" id="KAB7844070.1"/>
    </source>
</evidence>
<dbReference type="Pfam" id="PF07690">
    <property type="entry name" value="MFS_1"/>
    <property type="match status" value="1"/>
</dbReference>
<dbReference type="AlphaFoldDB" id="A0A5N5W7F6"/>
<name>A0A5N5W7F6_STRMB</name>
<evidence type="ECO:0000256" key="5">
    <source>
        <dbReference type="ARBA" id="ARBA00023251"/>
    </source>
</evidence>
<feature type="transmembrane region" description="Helical" evidence="7">
    <location>
        <begin position="260"/>
        <end position="278"/>
    </location>
</feature>
<feature type="transmembrane region" description="Helical" evidence="7">
    <location>
        <begin position="393"/>
        <end position="416"/>
    </location>
</feature>
<feature type="transmembrane region" description="Helical" evidence="7">
    <location>
        <begin position="437"/>
        <end position="457"/>
    </location>
</feature>
<feature type="transmembrane region" description="Helical" evidence="7">
    <location>
        <begin position="44"/>
        <end position="71"/>
    </location>
</feature>
<feature type="transmembrane region" description="Helical" evidence="7">
    <location>
        <begin position="200"/>
        <end position="221"/>
    </location>
</feature>
<evidence type="ECO:0000256" key="3">
    <source>
        <dbReference type="ARBA" id="ARBA00022989"/>
    </source>
</evidence>
<dbReference type="GO" id="GO:0022857">
    <property type="term" value="F:transmembrane transporter activity"/>
    <property type="evidence" value="ECO:0007669"/>
    <property type="project" value="InterPro"/>
</dbReference>
<comment type="subcellular location">
    <subcellularLocation>
        <location evidence="1">Cell membrane</location>
        <topology evidence="1">Multi-pass membrane protein</topology>
    </subcellularLocation>
</comment>
<accession>A0A5N5W7F6</accession>